<keyword evidence="9" id="KW-1185">Reference proteome</keyword>
<evidence type="ECO:0000313" key="8">
    <source>
        <dbReference type="EMBL" id="NIX75747.1"/>
    </source>
</evidence>
<name>A0ABX0VD27_9HYPH</name>
<evidence type="ECO:0000256" key="4">
    <source>
        <dbReference type="ARBA" id="ARBA00022475"/>
    </source>
</evidence>
<sequence>MRRGIVTALVASAAASLVIGAGVAQAQIPPNAQTPSQYYSPTNPKGYSYGYRRGAAPASTGTVQAGPSRGQTWISYCSHKYRSYDPRSNTYWGADGKQHICR</sequence>
<accession>A0ABX0VD27</accession>
<keyword evidence="7" id="KW-0732">Signal</keyword>
<proteinExistence type="inferred from homology"/>
<feature type="signal peptide" evidence="7">
    <location>
        <begin position="1"/>
        <end position="26"/>
    </location>
</feature>
<dbReference type="Pfam" id="PF07886">
    <property type="entry name" value="BA14K"/>
    <property type="match status" value="1"/>
</dbReference>
<evidence type="ECO:0000256" key="3">
    <source>
        <dbReference type="ARBA" id="ARBA00020552"/>
    </source>
</evidence>
<evidence type="ECO:0000256" key="2">
    <source>
        <dbReference type="ARBA" id="ARBA00010270"/>
    </source>
</evidence>
<evidence type="ECO:0000256" key="7">
    <source>
        <dbReference type="SAM" id="SignalP"/>
    </source>
</evidence>
<evidence type="ECO:0000256" key="5">
    <source>
        <dbReference type="ARBA" id="ARBA00022734"/>
    </source>
</evidence>
<reference evidence="8 9" key="1">
    <citation type="submission" date="2020-03" db="EMBL/GenBank/DDBJ databases">
        <title>The genome sequence of Microvirga sp. c23x22.</title>
        <authorList>
            <person name="Zhang X."/>
        </authorList>
    </citation>
    <scope>NUCLEOTIDE SEQUENCE [LARGE SCALE GENOMIC DNA]</scope>
    <source>
        <strain evidence="9">c23x22</strain>
    </source>
</reference>
<keyword evidence="4" id="KW-0472">Membrane</keyword>
<comment type="subcellular location">
    <subcellularLocation>
        <location evidence="1">Membrane</location>
        <topology evidence="1">Single-pass membrane protein</topology>
    </subcellularLocation>
</comment>
<gene>
    <name evidence="8" type="ORF">HB375_03845</name>
</gene>
<protein>
    <recommendedName>
        <fullName evidence="3">Lectin-like protein BA14k</fullName>
    </recommendedName>
</protein>
<comment type="function">
    <text evidence="6">Has immunoglobulin-binding and hemagglutination properties, and can bind to mannose. Essential for virulence. May be involved in LPS biosynthesis or polysaccharide transport.</text>
</comment>
<dbReference type="EMBL" id="JAATJS010000001">
    <property type="protein sequence ID" value="NIX75747.1"/>
    <property type="molecule type" value="Genomic_DNA"/>
</dbReference>
<comment type="caution">
    <text evidence="8">The sequence shown here is derived from an EMBL/GenBank/DDBJ whole genome shotgun (WGS) entry which is preliminary data.</text>
</comment>
<dbReference type="InterPro" id="IPR012413">
    <property type="entry name" value="BA14K"/>
</dbReference>
<feature type="chain" id="PRO_5046403512" description="Lectin-like protein BA14k" evidence="7">
    <location>
        <begin position="27"/>
        <end position="102"/>
    </location>
</feature>
<keyword evidence="4" id="KW-1003">Cell membrane</keyword>
<dbReference type="RefSeq" id="WP_167671605.1">
    <property type="nucleotide sequence ID" value="NZ_JAATJS010000001.1"/>
</dbReference>
<evidence type="ECO:0000256" key="6">
    <source>
        <dbReference type="ARBA" id="ARBA00025321"/>
    </source>
</evidence>
<organism evidence="8 9">
    <name type="scientific">Microvirga terricola</name>
    <dbReference type="NCBI Taxonomy" id="2719797"/>
    <lineage>
        <taxon>Bacteria</taxon>
        <taxon>Pseudomonadati</taxon>
        <taxon>Pseudomonadota</taxon>
        <taxon>Alphaproteobacteria</taxon>
        <taxon>Hyphomicrobiales</taxon>
        <taxon>Methylobacteriaceae</taxon>
        <taxon>Microvirga</taxon>
    </lineage>
</organism>
<dbReference type="Proteomes" id="UP000707352">
    <property type="component" value="Unassembled WGS sequence"/>
</dbReference>
<comment type="similarity">
    <text evidence="2">Belongs to the BA14k family.</text>
</comment>
<evidence type="ECO:0000256" key="1">
    <source>
        <dbReference type="ARBA" id="ARBA00004167"/>
    </source>
</evidence>
<keyword evidence="5" id="KW-0430">Lectin</keyword>
<evidence type="ECO:0000313" key="9">
    <source>
        <dbReference type="Proteomes" id="UP000707352"/>
    </source>
</evidence>